<dbReference type="InterPro" id="IPR002347">
    <property type="entry name" value="SDR_fam"/>
</dbReference>
<dbReference type="PIRSF" id="PIRSF000126">
    <property type="entry name" value="11-beta-HSD1"/>
    <property type="match status" value="1"/>
</dbReference>
<evidence type="ECO:0000256" key="2">
    <source>
        <dbReference type="ARBA" id="ARBA00023002"/>
    </source>
</evidence>
<keyword evidence="2" id="KW-0560">Oxidoreductase</keyword>
<dbReference type="PRINTS" id="PR00080">
    <property type="entry name" value="SDRFAMILY"/>
</dbReference>
<dbReference type="Proteomes" id="UP001501692">
    <property type="component" value="Unassembled WGS sequence"/>
</dbReference>
<dbReference type="PROSITE" id="PS00061">
    <property type="entry name" value="ADH_SHORT"/>
    <property type="match status" value="1"/>
</dbReference>
<reference evidence="5" key="1">
    <citation type="journal article" date="2019" name="Int. J. Syst. Evol. Microbiol.">
        <title>The Global Catalogue of Microorganisms (GCM) 10K type strain sequencing project: providing services to taxonomists for standard genome sequencing and annotation.</title>
        <authorList>
            <consortium name="The Broad Institute Genomics Platform"/>
            <consortium name="The Broad Institute Genome Sequencing Center for Infectious Disease"/>
            <person name="Wu L."/>
            <person name="Ma J."/>
        </authorList>
    </citation>
    <scope>NUCLEOTIDE SEQUENCE [LARGE SCALE GENOMIC DNA]</scope>
    <source>
        <strain evidence="5">JCM 18287</strain>
    </source>
</reference>
<dbReference type="EMBL" id="BAABJK010000004">
    <property type="protein sequence ID" value="GAA4963715.1"/>
    <property type="molecule type" value="Genomic_DNA"/>
</dbReference>
<dbReference type="PRINTS" id="PR00081">
    <property type="entry name" value="GDHRDH"/>
</dbReference>
<organism evidence="4 5">
    <name type="scientific">Algibacter aquimarinus</name>
    <dbReference type="NCBI Taxonomy" id="1136748"/>
    <lineage>
        <taxon>Bacteria</taxon>
        <taxon>Pseudomonadati</taxon>
        <taxon>Bacteroidota</taxon>
        <taxon>Flavobacteriia</taxon>
        <taxon>Flavobacteriales</taxon>
        <taxon>Flavobacteriaceae</taxon>
        <taxon>Algibacter</taxon>
    </lineage>
</organism>
<evidence type="ECO:0000313" key="4">
    <source>
        <dbReference type="EMBL" id="GAA4963715.1"/>
    </source>
</evidence>
<dbReference type="Gene3D" id="3.40.50.720">
    <property type="entry name" value="NAD(P)-binding Rossmann-like Domain"/>
    <property type="match status" value="1"/>
</dbReference>
<accession>A0ABP9H888</accession>
<dbReference type="RefSeq" id="WP_345165367.1">
    <property type="nucleotide sequence ID" value="NZ_BAABJK010000004.1"/>
</dbReference>
<dbReference type="PANTHER" id="PTHR42901:SF1">
    <property type="entry name" value="ALCOHOL DEHYDROGENASE"/>
    <property type="match status" value="1"/>
</dbReference>
<protein>
    <submittedName>
        <fullName evidence="4">SDR family oxidoreductase</fullName>
    </submittedName>
</protein>
<comment type="similarity">
    <text evidence="1 3">Belongs to the short-chain dehydrogenases/reductases (SDR) family.</text>
</comment>
<dbReference type="CDD" id="cd05233">
    <property type="entry name" value="SDR_c"/>
    <property type="match status" value="1"/>
</dbReference>
<dbReference type="SUPFAM" id="SSF51735">
    <property type="entry name" value="NAD(P)-binding Rossmann-fold domains"/>
    <property type="match status" value="1"/>
</dbReference>
<evidence type="ECO:0000256" key="1">
    <source>
        <dbReference type="ARBA" id="ARBA00006484"/>
    </source>
</evidence>
<comment type="caution">
    <text evidence="4">The sequence shown here is derived from an EMBL/GenBank/DDBJ whole genome shotgun (WGS) entry which is preliminary data.</text>
</comment>
<gene>
    <name evidence="4" type="ORF">GCM10023315_10480</name>
</gene>
<sequence length="256" mass="28367">MEAYTLITGASQGFGRSLTLECAKKSMNLVLVALPNSGLEELSDFLISHYNIQVMFFEMDLSTEANCIKLYNEIKSKGASIKYLINNAGMLSNGLFEDMNKDYFLSQINVNVVTPTLLTKLFMNDFKENSPSGILNVSSMASFFHLPKKQVYGGTKAYLLSFSKSLRKELKQHGISVSIVCPGGMNTTTKLCLQNRRLKGISKQSILDPEQAAKITLNNFNKGKEVIIPGKINKIFMFLDSILPAGIKNRLTNNAV</sequence>
<evidence type="ECO:0000256" key="3">
    <source>
        <dbReference type="RuleBase" id="RU000363"/>
    </source>
</evidence>
<dbReference type="PANTHER" id="PTHR42901">
    <property type="entry name" value="ALCOHOL DEHYDROGENASE"/>
    <property type="match status" value="1"/>
</dbReference>
<dbReference type="Pfam" id="PF00106">
    <property type="entry name" value="adh_short"/>
    <property type="match status" value="1"/>
</dbReference>
<proteinExistence type="inferred from homology"/>
<evidence type="ECO:0000313" key="5">
    <source>
        <dbReference type="Proteomes" id="UP001501692"/>
    </source>
</evidence>
<keyword evidence="5" id="KW-1185">Reference proteome</keyword>
<name>A0ABP9H888_9FLAO</name>
<dbReference type="InterPro" id="IPR036291">
    <property type="entry name" value="NAD(P)-bd_dom_sf"/>
</dbReference>
<dbReference type="InterPro" id="IPR020904">
    <property type="entry name" value="Sc_DH/Rdtase_CS"/>
</dbReference>